<keyword evidence="4" id="KW-1185">Reference proteome</keyword>
<dbReference type="EMBL" id="MPZN01000003">
    <property type="protein sequence ID" value="PPL20256.1"/>
    <property type="molecule type" value="Genomic_DNA"/>
</dbReference>
<dbReference type="PANTHER" id="PTHR35446">
    <property type="entry name" value="SI:CH211-175M2.5"/>
    <property type="match status" value="1"/>
</dbReference>
<feature type="compositionally biased region" description="Low complexity" evidence="1">
    <location>
        <begin position="188"/>
        <end position="202"/>
    </location>
</feature>
<dbReference type="Pfam" id="PF02627">
    <property type="entry name" value="CMD"/>
    <property type="match status" value="1"/>
</dbReference>
<evidence type="ECO:0000256" key="1">
    <source>
        <dbReference type="SAM" id="MobiDB-lite"/>
    </source>
</evidence>
<dbReference type="InterPro" id="IPR029032">
    <property type="entry name" value="AhpD-like"/>
</dbReference>
<organism evidence="3 4">
    <name type="scientific">Microterricola pindariensis</name>
    <dbReference type="NCBI Taxonomy" id="478010"/>
    <lineage>
        <taxon>Bacteria</taxon>
        <taxon>Bacillati</taxon>
        <taxon>Actinomycetota</taxon>
        <taxon>Actinomycetes</taxon>
        <taxon>Micrococcales</taxon>
        <taxon>Microbacteriaceae</taxon>
        <taxon>Microterricola</taxon>
    </lineage>
</organism>
<dbReference type="RefSeq" id="WP_104474053.1">
    <property type="nucleotide sequence ID" value="NZ_MPZN01000003.1"/>
</dbReference>
<dbReference type="Proteomes" id="UP000237755">
    <property type="component" value="Unassembled WGS sequence"/>
</dbReference>
<sequence length="210" mass="22847">MSESRFSTDERAWHAWITPVDPATGTEPQREAIEASIWPNSPYFRLLAWHPASLHARTLVDQAVFLGRPGLRRGERELAATVVSRVNGCVLCTSVHARLSITFTKREDEVRALLEHGIDAELDPRWRAITDAAAALTAIPNAFGPEHVAALQAVGLNAAEVLDIVQSGAFFAWANRLMLSLGEPLPPAADDAQAIADQQANDARAHTSED</sequence>
<dbReference type="InterPro" id="IPR004675">
    <property type="entry name" value="AhpD_core"/>
</dbReference>
<dbReference type="InterPro" id="IPR003779">
    <property type="entry name" value="CMD-like"/>
</dbReference>
<proteinExistence type="predicted"/>
<comment type="caution">
    <text evidence="3">The sequence shown here is derived from an EMBL/GenBank/DDBJ whole genome shotgun (WGS) entry which is preliminary data.</text>
</comment>
<dbReference type="InterPro" id="IPR010195">
    <property type="entry name" value="Uncharacterised_peroxidase-rel"/>
</dbReference>
<feature type="region of interest" description="Disordered" evidence="1">
    <location>
        <begin position="188"/>
        <end position="210"/>
    </location>
</feature>
<gene>
    <name evidence="3" type="ORF">GY24_01550</name>
</gene>
<protein>
    <recommendedName>
        <fullName evidence="2">Carboxymuconolactone decarboxylase-like domain-containing protein</fullName>
    </recommendedName>
</protein>
<evidence type="ECO:0000313" key="4">
    <source>
        <dbReference type="Proteomes" id="UP000237755"/>
    </source>
</evidence>
<evidence type="ECO:0000313" key="3">
    <source>
        <dbReference type="EMBL" id="PPL20256.1"/>
    </source>
</evidence>
<feature type="domain" description="Carboxymuconolactone decarboxylase-like" evidence="2">
    <location>
        <begin position="51"/>
        <end position="134"/>
    </location>
</feature>
<reference evidence="3 4" key="1">
    <citation type="journal article" date="2008" name="Int. J. Syst. Evol. Microbiol.">
        <title>Leifsonia pindariensis sp. nov., isolated from the Pindari glacier of the Indian Himalayas, and emended description of the genus Leifsonia.</title>
        <authorList>
            <person name="Reddy G.S."/>
            <person name="Prabagaran S.R."/>
            <person name="Shivaji S."/>
        </authorList>
    </citation>
    <scope>NUCLEOTIDE SEQUENCE [LARGE SCALE GENOMIC DNA]</scope>
    <source>
        <strain evidence="3 4">PON 10</strain>
    </source>
</reference>
<dbReference type="PANTHER" id="PTHR35446:SF2">
    <property type="entry name" value="CARBOXYMUCONOLACTONE DECARBOXYLASE-LIKE DOMAIN-CONTAINING PROTEIN"/>
    <property type="match status" value="1"/>
</dbReference>
<accession>A0ABX5B0V9</accession>
<dbReference type="SUPFAM" id="SSF69118">
    <property type="entry name" value="AhpD-like"/>
    <property type="match status" value="1"/>
</dbReference>
<dbReference type="Gene3D" id="1.20.1290.10">
    <property type="entry name" value="AhpD-like"/>
    <property type="match status" value="1"/>
</dbReference>
<dbReference type="NCBIfam" id="TIGR01926">
    <property type="entry name" value="peroxid_rel"/>
    <property type="match status" value="1"/>
</dbReference>
<dbReference type="NCBIfam" id="TIGR00778">
    <property type="entry name" value="ahpD_dom"/>
    <property type="match status" value="1"/>
</dbReference>
<evidence type="ECO:0000259" key="2">
    <source>
        <dbReference type="Pfam" id="PF02627"/>
    </source>
</evidence>
<name>A0ABX5B0V9_9MICO</name>